<evidence type="ECO:0008006" key="4">
    <source>
        <dbReference type="Google" id="ProtNLM"/>
    </source>
</evidence>
<name>V4BIB6_LOTGI</name>
<reference evidence="2 3" key="1">
    <citation type="journal article" date="2013" name="Nature">
        <title>Insights into bilaterian evolution from three spiralian genomes.</title>
        <authorList>
            <person name="Simakov O."/>
            <person name="Marletaz F."/>
            <person name="Cho S.J."/>
            <person name="Edsinger-Gonzales E."/>
            <person name="Havlak P."/>
            <person name="Hellsten U."/>
            <person name="Kuo D.H."/>
            <person name="Larsson T."/>
            <person name="Lv J."/>
            <person name="Arendt D."/>
            <person name="Savage R."/>
            <person name="Osoegawa K."/>
            <person name="de Jong P."/>
            <person name="Grimwood J."/>
            <person name="Chapman J.A."/>
            <person name="Shapiro H."/>
            <person name="Aerts A."/>
            <person name="Otillar R.P."/>
            <person name="Terry A.Y."/>
            <person name="Boore J.L."/>
            <person name="Grigoriev I.V."/>
            <person name="Lindberg D.R."/>
            <person name="Seaver E.C."/>
            <person name="Weisblat D.A."/>
            <person name="Putnam N.H."/>
            <person name="Rokhsar D.S."/>
        </authorList>
    </citation>
    <scope>NUCLEOTIDE SEQUENCE [LARGE SCALE GENOMIC DNA]</scope>
</reference>
<keyword evidence="1" id="KW-0812">Transmembrane</keyword>
<feature type="transmembrane region" description="Helical" evidence="1">
    <location>
        <begin position="84"/>
        <end position="107"/>
    </location>
</feature>
<dbReference type="OMA" id="SMQCFFA"/>
<keyword evidence="1" id="KW-0472">Membrane</keyword>
<feature type="transmembrane region" description="Helical" evidence="1">
    <location>
        <begin position="217"/>
        <end position="237"/>
    </location>
</feature>
<evidence type="ECO:0000256" key="1">
    <source>
        <dbReference type="SAM" id="Phobius"/>
    </source>
</evidence>
<dbReference type="OrthoDB" id="10056560at2759"/>
<dbReference type="RefSeq" id="XP_009061052.1">
    <property type="nucleotide sequence ID" value="XM_009062804.1"/>
</dbReference>
<protein>
    <recommendedName>
        <fullName evidence="4">Transmembrane protein</fullName>
    </recommendedName>
</protein>
<dbReference type="CTD" id="20240182"/>
<dbReference type="KEGG" id="lgi:LOTGIDRAFT_165785"/>
<evidence type="ECO:0000313" key="3">
    <source>
        <dbReference type="Proteomes" id="UP000030746"/>
    </source>
</evidence>
<organism evidence="2 3">
    <name type="scientific">Lottia gigantea</name>
    <name type="common">Giant owl limpet</name>
    <dbReference type="NCBI Taxonomy" id="225164"/>
    <lineage>
        <taxon>Eukaryota</taxon>
        <taxon>Metazoa</taxon>
        <taxon>Spiralia</taxon>
        <taxon>Lophotrochozoa</taxon>
        <taxon>Mollusca</taxon>
        <taxon>Gastropoda</taxon>
        <taxon>Patellogastropoda</taxon>
        <taxon>Lottioidea</taxon>
        <taxon>Lottiidae</taxon>
        <taxon>Lottia</taxon>
    </lineage>
</organism>
<evidence type="ECO:0000313" key="2">
    <source>
        <dbReference type="EMBL" id="ESO88344.1"/>
    </source>
</evidence>
<keyword evidence="3" id="KW-1185">Reference proteome</keyword>
<dbReference type="AlphaFoldDB" id="V4BIB6"/>
<dbReference type="GeneID" id="20240182"/>
<dbReference type="PANTHER" id="PTHR39947:SF1">
    <property type="entry name" value="IP19862P"/>
    <property type="match status" value="1"/>
</dbReference>
<proteinExistence type="predicted"/>
<dbReference type="Proteomes" id="UP000030746">
    <property type="component" value="Unassembled WGS sequence"/>
</dbReference>
<dbReference type="HOGENOM" id="CLU_994947_0_0_1"/>
<dbReference type="Pfam" id="PF15038">
    <property type="entry name" value="Jiraiya"/>
    <property type="match status" value="1"/>
</dbReference>
<keyword evidence="1" id="KW-1133">Transmembrane helix</keyword>
<dbReference type="InterPro" id="IPR029201">
    <property type="entry name" value="Jiraiya"/>
</dbReference>
<accession>V4BIB6</accession>
<dbReference type="EMBL" id="KB202719">
    <property type="protein sequence ID" value="ESO88344.1"/>
    <property type="molecule type" value="Genomic_DNA"/>
</dbReference>
<gene>
    <name evidence="2" type="ORF">LOTGIDRAFT_165785</name>
</gene>
<feature type="transmembrane region" description="Helical" evidence="1">
    <location>
        <begin position="141"/>
        <end position="167"/>
    </location>
</feature>
<sequence length="280" mass="30928">MQEINRSTDSSCRDRELLDVLLQKTDEPRSDNGSRITALLNRTNGNLSRPSSFSRRSLNLSHPSLASDSHVSVAEPADNSAVKFLYSLAVLCLASLILSALSFQVLISLESLEDGLKNTSGDGMLNSSAMYSIVYEATTSLATLVIGLDLSCLMVCSMQCFFTAKILRTYEGSERAFKYLKECSSSRFIAVFSFFLSIPVYMVALALYILMKFRSTAALSCIIILCICVLFCVLSVMQNIYHWRVEKSRSDEGLPVYDGHVSSGRTVSMAVNRHELSTLV</sequence>
<feature type="transmembrane region" description="Helical" evidence="1">
    <location>
        <begin position="188"/>
        <end position="211"/>
    </location>
</feature>
<dbReference type="PANTHER" id="PTHR39947">
    <property type="entry name" value="IP19862P"/>
    <property type="match status" value="1"/>
</dbReference>